<accession>A0A0A9B4D8</accession>
<evidence type="ECO:0000313" key="1">
    <source>
        <dbReference type="EMBL" id="JAD57008.1"/>
    </source>
</evidence>
<proteinExistence type="predicted"/>
<protein>
    <submittedName>
        <fullName evidence="1">Uncharacterized protein</fullName>
    </submittedName>
</protein>
<dbReference type="AlphaFoldDB" id="A0A0A9B4D8"/>
<dbReference type="EMBL" id="GBRH01240887">
    <property type="protein sequence ID" value="JAD57008.1"/>
    <property type="molecule type" value="Transcribed_RNA"/>
</dbReference>
<reference evidence="1" key="1">
    <citation type="submission" date="2014-09" db="EMBL/GenBank/DDBJ databases">
        <authorList>
            <person name="Magalhaes I.L.F."/>
            <person name="Oliveira U."/>
            <person name="Santos F.R."/>
            <person name="Vidigal T.H.D.A."/>
            <person name="Brescovit A.D."/>
            <person name="Santos A.J."/>
        </authorList>
    </citation>
    <scope>NUCLEOTIDE SEQUENCE</scope>
    <source>
        <tissue evidence="1">Shoot tissue taken approximately 20 cm above the soil surface</tissue>
    </source>
</reference>
<reference evidence="1" key="2">
    <citation type="journal article" date="2015" name="Data Brief">
        <title>Shoot transcriptome of the giant reed, Arundo donax.</title>
        <authorList>
            <person name="Barrero R.A."/>
            <person name="Guerrero F.D."/>
            <person name="Moolhuijzen P."/>
            <person name="Goolsby J.A."/>
            <person name="Tidwell J."/>
            <person name="Bellgard S.E."/>
            <person name="Bellgard M.I."/>
        </authorList>
    </citation>
    <scope>NUCLEOTIDE SEQUENCE</scope>
    <source>
        <tissue evidence="1">Shoot tissue taken approximately 20 cm above the soil surface</tissue>
    </source>
</reference>
<name>A0A0A9B4D8_ARUDO</name>
<organism evidence="1">
    <name type="scientific">Arundo donax</name>
    <name type="common">Giant reed</name>
    <name type="synonym">Donax arundinaceus</name>
    <dbReference type="NCBI Taxonomy" id="35708"/>
    <lineage>
        <taxon>Eukaryota</taxon>
        <taxon>Viridiplantae</taxon>
        <taxon>Streptophyta</taxon>
        <taxon>Embryophyta</taxon>
        <taxon>Tracheophyta</taxon>
        <taxon>Spermatophyta</taxon>
        <taxon>Magnoliopsida</taxon>
        <taxon>Liliopsida</taxon>
        <taxon>Poales</taxon>
        <taxon>Poaceae</taxon>
        <taxon>PACMAD clade</taxon>
        <taxon>Arundinoideae</taxon>
        <taxon>Arundineae</taxon>
        <taxon>Arundo</taxon>
    </lineage>
</organism>
<sequence>MLNCRLKTNFYKKDTPIPYTITCES</sequence>